<feature type="domain" description="Protein FecR C-terminal" evidence="3">
    <location>
        <begin position="329"/>
        <end position="399"/>
    </location>
</feature>
<feature type="domain" description="FecR protein" evidence="2">
    <location>
        <begin position="185"/>
        <end position="282"/>
    </location>
</feature>
<organism evidence="4 5">
    <name type="scientific">Snuella sedimenti</name>
    <dbReference type="NCBI Taxonomy" id="2798802"/>
    <lineage>
        <taxon>Bacteria</taxon>
        <taxon>Pseudomonadati</taxon>
        <taxon>Bacteroidota</taxon>
        <taxon>Flavobacteriia</taxon>
        <taxon>Flavobacteriales</taxon>
        <taxon>Flavobacteriaceae</taxon>
        <taxon>Snuella</taxon>
    </lineage>
</organism>
<name>A0A8J7J2D4_9FLAO</name>
<keyword evidence="1" id="KW-0812">Transmembrane</keyword>
<dbReference type="InterPro" id="IPR012373">
    <property type="entry name" value="Ferrdict_sens_TM"/>
</dbReference>
<reference evidence="4" key="1">
    <citation type="submission" date="2020-12" db="EMBL/GenBank/DDBJ databases">
        <title>Snuella sp. nov., isolated from sediment in Incheon.</title>
        <authorList>
            <person name="Kim W."/>
        </authorList>
    </citation>
    <scope>NUCLEOTIDE SEQUENCE</scope>
    <source>
        <strain evidence="4">CAU 1569</strain>
    </source>
</reference>
<proteinExistence type="predicted"/>
<dbReference type="InterPro" id="IPR006860">
    <property type="entry name" value="FecR"/>
</dbReference>
<evidence type="ECO:0000259" key="3">
    <source>
        <dbReference type="Pfam" id="PF16344"/>
    </source>
</evidence>
<dbReference type="Gene3D" id="2.60.120.1440">
    <property type="match status" value="1"/>
</dbReference>
<dbReference type="RefSeq" id="WP_199112874.1">
    <property type="nucleotide sequence ID" value="NZ_JAELVQ010000002.1"/>
</dbReference>
<dbReference type="PANTHER" id="PTHR30273:SF2">
    <property type="entry name" value="PROTEIN FECR"/>
    <property type="match status" value="1"/>
</dbReference>
<keyword evidence="1" id="KW-0472">Membrane</keyword>
<accession>A0A8J7J2D4</accession>
<dbReference type="GO" id="GO:0016989">
    <property type="term" value="F:sigma factor antagonist activity"/>
    <property type="evidence" value="ECO:0007669"/>
    <property type="project" value="TreeGrafter"/>
</dbReference>
<keyword evidence="1" id="KW-1133">Transmembrane helix</keyword>
<sequence length="401" mass="46267">MEPYSRYLEDSFFIEWVYKPTQDSDRFWQNYIYENPEERDVIIALKELLLSLKVEPFVISKKEKDEILRELLIKVATGKKTGKIHYFIRRYYKYAALLLVFIAIGFLINEHFYKSTKLPFNNINIVALDSINSTRLTFGTGENVFIEEKESLIEFNGLGNIVVNQNDTISNGSRADNKEIETLNTLITPYGKRSKVALSDGTVAYLNAGTQFVFPEKFIGSKRTVFLSGEAFFEVSPNKEKPFIVQTVVDELSIEVVGTKFNVSAYPSDQDVLTVLTEGKVNVVEDNVFKKDKTFLSPGQLAVWNKEEERVKVRDVNTDNYTLWIQGLLHFESEPLFNVIKKIERFYNVEVTFNESADKLMGVKISGKLDLKEDLNKTLQNLMITADFNFEKINTRKYMIK</sequence>
<dbReference type="Pfam" id="PF04773">
    <property type="entry name" value="FecR"/>
    <property type="match status" value="1"/>
</dbReference>
<dbReference type="Pfam" id="PF16344">
    <property type="entry name" value="FecR_C"/>
    <property type="match status" value="1"/>
</dbReference>
<evidence type="ECO:0000313" key="4">
    <source>
        <dbReference type="EMBL" id="MBJ6366908.1"/>
    </source>
</evidence>
<dbReference type="Gene3D" id="3.55.50.30">
    <property type="match status" value="1"/>
</dbReference>
<evidence type="ECO:0000313" key="5">
    <source>
        <dbReference type="Proteomes" id="UP000610931"/>
    </source>
</evidence>
<dbReference type="PANTHER" id="PTHR30273">
    <property type="entry name" value="PERIPLASMIC SIGNAL SENSOR AND SIGMA FACTOR ACTIVATOR FECR-RELATED"/>
    <property type="match status" value="1"/>
</dbReference>
<dbReference type="EMBL" id="JAELVQ010000002">
    <property type="protein sequence ID" value="MBJ6366908.1"/>
    <property type="molecule type" value="Genomic_DNA"/>
</dbReference>
<evidence type="ECO:0000259" key="2">
    <source>
        <dbReference type="Pfam" id="PF04773"/>
    </source>
</evidence>
<dbReference type="InterPro" id="IPR032508">
    <property type="entry name" value="FecR_C"/>
</dbReference>
<dbReference type="Proteomes" id="UP000610931">
    <property type="component" value="Unassembled WGS sequence"/>
</dbReference>
<protein>
    <submittedName>
        <fullName evidence="4">FecR family protein</fullName>
    </submittedName>
</protein>
<feature type="transmembrane region" description="Helical" evidence="1">
    <location>
        <begin position="91"/>
        <end position="108"/>
    </location>
</feature>
<evidence type="ECO:0000256" key="1">
    <source>
        <dbReference type="SAM" id="Phobius"/>
    </source>
</evidence>
<dbReference type="AlphaFoldDB" id="A0A8J7J2D4"/>
<keyword evidence="5" id="KW-1185">Reference proteome</keyword>
<gene>
    <name evidence="4" type="ORF">JF259_02290</name>
</gene>
<comment type="caution">
    <text evidence="4">The sequence shown here is derived from an EMBL/GenBank/DDBJ whole genome shotgun (WGS) entry which is preliminary data.</text>
</comment>